<sequence length="635" mass="62743">MTRRTLAAAAAATLAAAAAAVLSPAGAQPTEPSTLTWKTMPTTGTLPPRQETTFARCGAGKFCLVGGRAPTPVGVLDIKTKAWVAGAKPPMPLHHFQATTGPDGCLWAAGAFTGPYPTETAVPSIYIYCAETDKWTEGPTIPRARGGGGAAWAGGKLYLASGNVGGHAEKSKVVPWVDSYDPVTKKWAELADIPNPRDHFGVGVVLGKLVAAGGRDSGAPYPLFLNLTVKQVDVLDLKTMKWLPAAEHKMPDLPTPRAASATAIVGTALVLAGGEGHGKAFATTELLNVATGRWVTYPDLAEARHGVGAASCGGAVYVTAGSGQIGAGKPRDSTEVLSLGPGIPAGCAAATGPGGGSVVPANSTVPVASPMPPAVSPAAPTPTATPTPAVTVTPAPAVSGTPAPTPVASPTPVAVASETPVASDEPACFPASASVLTPSGLVPLATLSAGDDVTVVFPGGATATATVTGWSHRSAGGVHPFVGVYHSGAGSPLLLSAGHLVRVGAEGRLVPARSLVAGDRLTGASAGSPVTTVTVTRVTPGMPGVGLYHPHVSAGELVVGGVAVTEWTDALPLPLARAAVAAARAAATLGVRADLLGGAATAARGVSRATAWATSSSRSAALGWGGLAAADGVSL</sequence>
<accession>A0ACC3CBR6</accession>
<dbReference type="EMBL" id="CM020620">
    <property type="protein sequence ID" value="KAK1867622.1"/>
    <property type="molecule type" value="Genomic_DNA"/>
</dbReference>
<reference evidence="1" key="1">
    <citation type="submission" date="2019-11" db="EMBL/GenBank/DDBJ databases">
        <title>Nori genome reveals adaptations in red seaweeds to the harsh intertidal environment.</title>
        <authorList>
            <person name="Wang D."/>
            <person name="Mao Y."/>
        </authorList>
    </citation>
    <scope>NUCLEOTIDE SEQUENCE</scope>
    <source>
        <tissue evidence="1">Gametophyte</tissue>
    </source>
</reference>
<evidence type="ECO:0000313" key="2">
    <source>
        <dbReference type="Proteomes" id="UP000798662"/>
    </source>
</evidence>
<dbReference type="Proteomes" id="UP000798662">
    <property type="component" value="Chromosome 3"/>
</dbReference>
<name>A0ACC3CBR6_PYRYE</name>
<proteinExistence type="predicted"/>
<gene>
    <name evidence="1" type="ORF">I4F81_010127</name>
</gene>
<organism evidence="1 2">
    <name type="scientific">Pyropia yezoensis</name>
    <name type="common">Susabi-nori</name>
    <name type="synonym">Porphyra yezoensis</name>
    <dbReference type="NCBI Taxonomy" id="2788"/>
    <lineage>
        <taxon>Eukaryota</taxon>
        <taxon>Rhodophyta</taxon>
        <taxon>Bangiophyceae</taxon>
        <taxon>Bangiales</taxon>
        <taxon>Bangiaceae</taxon>
        <taxon>Pyropia</taxon>
    </lineage>
</organism>
<comment type="caution">
    <text evidence="1">The sequence shown here is derived from an EMBL/GenBank/DDBJ whole genome shotgun (WGS) entry which is preliminary data.</text>
</comment>
<evidence type="ECO:0000313" key="1">
    <source>
        <dbReference type="EMBL" id="KAK1867622.1"/>
    </source>
</evidence>
<protein>
    <submittedName>
        <fullName evidence="1">Uncharacterized protein</fullName>
    </submittedName>
</protein>
<keyword evidence="2" id="KW-1185">Reference proteome</keyword>